<dbReference type="OrthoDB" id="10051774at2759"/>
<feature type="signal peptide" evidence="6">
    <location>
        <begin position="1"/>
        <end position="18"/>
    </location>
</feature>
<comment type="caution">
    <text evidence="5">Lacks conserved residue(s) required for the propagation of feature annotation.</text>
</comment>
<keyword evidence="3" id="KW-0677">Repeat</keyword>
<feature type="domain" description="Sushi" evidence="7">
    <location>
        <begin position="574"/>
        <end position="632"/>
    </location>
</feature>
<feature type="disulfide bond" evidence="5">
    <location>
        <begin position="114"/>
        <end position="141"/>
    </location>
</feature>
<dbReference type="GeneID" id="114029005"/>
<reference evidence="8" key="3">
    <citation type="submission" date="2025-09" db="UniProtKB">
        <authorList>
            <consortium name="Ensembl"/>
        </authorList>
    </citation>
    <scope>IDENTIFICATION</scope>
</reference>
<feature type="domain" description="Sushi" evidence="7">
    <location>
        <begin position="83"/>
        <end position="143"/>
    </location>
</feature>
<keyword evidence="1 5" id="KW-0768">Sushi</keyword>
<feature type="domain" description="Sushi" evidence="7">
    <location>
        <begin position="635"/>
        <end position="693"/>
    </location>
</feature>
<feature type="domain" description="Sushi" evidence="7">
    <location>
        <begin position="265"/>
        <end position="322"/>
    </location>
</feature>
<dbReference type="InterPro" id="IPR051503">
    <property type="entry name" value="ComplSys_Reg/VirEntry_Med"/>
</dbReference>
<feature type="disulfide bond" evidence="5">
    <location>
        <begin position="1120"/>
        <end position="1163"/>
    </location>
</feature>
<feature type="domain" description="Sushi" evidence="7">
    <location>
        <begin position="1118"/>
        <end position="1176"/>
    </location>
</feature>
<dbReference type="PROSITE" id="PS50923">
    <property type="entry name" value="SUSHI"/>
    <property type="match status" value="15"/>
</dbReference>
<dbReference type="FunFam" id="2.10.70.10:FF:000014">
    <property type="entry name" value="Membrane cofactor protein"/>
    <property type="match status" value="1"/>
</dbReference>
<protein>
    <recommendedName>
        <fullName evidence="7">Sushi domain-containing protein</fullName>
    </recommendedName>
</protein>
<evidence type="ECO:0000259" key="7">
    <source>
        <dbReference type="PROSITE" id="PS50923"/>
    </source>
</evidence>
<evidence type="ECO:0000256" key="3">
    <source>
        <dbReference type="ARBA" id="ARBA00022737"/>
    </source>
</evidence>
<dbReference type="Ensembl" id="ENSVURT00010013246.1">
    <property type="protein sequence ID" value="ENSVURP00010011658.1"/>
    <property type="gene ID" value="ENSVURG00010005592.1"/>
</dbReference>
<dbReference type="InterPro" id="IPR000436">
    <property type="entry name" value="Sushi_SCR_CCP_dom"/>
</dbReference>
<evidence type="ECO:0000256" key="2">
    <source>
        <dbReference type="ARBA" id="ARBA00022729"/>
    </source>
</evidence>
<feature type="domain" description="Sushi" evidence="7">
    <location>
        <begin position="448"/>
        <end position="514"/>
    </location>
</feature>
<gene>
    <name evidence="8" type="primary">CFH</name>
</gene>
<keyword evidence="2 6" id="KW-0732">Signal</keyword>
<feature type="disulfide bond" evidence="5">
    <location>
        <begin position="1000"/>
        <end position="1043"/>
    </location>
</feature>
<feature type="domain" description="Sushi" evidence="7">
    <location>
        <begin position="812"/>
        <end position="869"/>
    </location>
</feature>
<dbReference type="AlphaFoldDB" id="A0A4X2KIK3"/>
<dbReference type="FunFam" id="2.10.70.10:FF:000026">
    <property type="entry name" value="Complement inhibitory factor H"/>
    <property type="match status" value="2"/>
</dbReference>
<dbReference type="SUPFAM" id="SSF57535">
    <property type="entry name" value="Complement control module/SCR domain"/>
    <property type="match status" value="19"/>
</dbReference>
<sequence>MKFPIKITLLLLWTVCAAQDCYDAPPRKPTEILTGTWAESVYREGTQATYKCRPGYRTLGSIILECMNGKWESVYPKRVCMRKPCGHPGDIQFGSFDLLEDTEFLFGSRVVYKCDEGYQLVSPVNFRVCEADGWSNDVPFCEVVKCSPVTAPENGKISTSSFDPEQEFTFGQVVQFECNPGFKLKGPREIHCSTGGDWNEKEPQCVEIFCEIPRIENGNILAVKPIYKENERLQYTCNAGFSHNERGDATCTKNGWTPVMSCREITCNPPYLVNGNIQPKKDKYRGSDEISYQCTKGFYPPLTGNKAKCTSEGWLPLPRCNLRPCDYPEIENGELYKPHWYSQEYYRRLFPESIGKVMYYHCNKNYVPAQGSTSSYWTQFSCTEEGWSPVPECFRECHLYSIENGHFWPKKGHYKEDEDITVQCNYGYSLPNNHNKITCTKQGWSTETKCKKIKTCTLRNYFDNGFFSESKTYYLINTAAKYQCKEGYATTDGKKEGFITCGQQGWLNQPKCIKICDIPQFENARYNGNKTFLNPNERLEYECLDGYEITRGQTIGVKVCDVDEWPRTLECYEKSCHLPILQRNLYPDPKQDKYKVGDVLTFRCLNGLKLVGPLSVQCYHFGWSPRIPTCEQNVKCCEQPPEVVNGTLKDSNNRTYCHNDVVEYNCDLGFMRRGPKKIQCNNGEWTILPTCIEEERRCAEVPKPVHGHVQTTNVSYSHGSSIEYDCDENFTMVGSKRVTCNQGNWTQLPKCIETYQLGKCAPKFFEDLQVNLYHNKLGNIVVNYSCNWNSEFKSTECTRGKWSPKPQCPKKESCAPPPQIPNAQEMSTIVNYEHGEKIVVFCKENYLLRGQEEIICKNGQWHSIPHCIEKQPCSKPPAIQYGAVKQVTSSEADDDNLESSTYKHNTILNYTCQEGFKMIGREEIICNMGKWSSPPQCIGIPCRKPPQIPNGAVLNELNTYEFGEGVTYKCHEGFNINGSAVITCIGGIWPNPPQCKDVRCTRPPQFNNADMIGISRRYYFPGDKVTYQCLPNFQSEGSAEVTCIGGSWKGDPRCRDNSCGYAPQIQNAEIISFTKSRYQPGDTVSYKCVRPLKMYGKPDVICINKTWSELPQCKEEVGKCGPPPPIDNGDILSFPLSEYAPESRVEYKCQKFYVLQGSQFVTCKNGFWTKEPTCLEACTTSNDIMMKHNIELRWRDSEKVYSRTGQEVEFRCKRGFRKASNSPPFRASCIEGKINYPRCI</sequence>
<dbReference type="SMART" id="SM00032">
    <property type="entry name" value="CCP"/>
    <property type="match status" value="20"/>
</dbReference>
<reference evidence="9" key="1">
    <citation type="submission" date="2018-12" db="EMBL/GenBank/DDBJ databases">
        <authorList>
            <person name="Yazar S."/>
        </authorList>
    </citation>
    <scope>NUCLEOTIDE SEQUENCE [LARGE SCALE GENOMIC DNA]</scope>
</reference>
<name>A0A4X2KIK3_VOMUR</name>
<feature type="domain" description="Sushi" evidence="7">
    <location>
        <begin position="871"/>
        <end position="939"/>
    </location>
</feature>
<proteinExistence type="predicted"/>
<keyword evidence="4 5" id="KW-1015">Disulfide bond</keyword>
<dbReference type="Proteomes" id="UP000314987">
    <property type="component" value="Unassembled WGS sequence"/>
</dbReference>
<accession>A0A4X2KIK3</accession>
<evidence type="ECO:0000313" key="8">
    <source>
        <dbReference type="Ensembl" id="ENSVURP00010011658.1"/>
    </source>
</evidence>
<reference evidence="8" key="2">
    <citation type="submission" date="2025-08" db="UniProtKB">
        <authorList>
            <consortium name="Ensembl"/>
        </authorList>
    </citation>
    <scope>IDENTIFICATION</scope>
</reference>
<dbReference type="PANTHER" id="PTHR45785:SF7">
    <property type="entry name" value="COMPLEMENT FACTOR H"/>
    <property type="match status" value="1"/>
</dbReference>
<dbReference type="FunFam" id="2.10.70.10:FF:000130">
    <property type="entry name" value="Complement factor H"/>
    <property type="match status" value="1"/>
</dbReference>
<dbReference type="CDD" id="cd00033">
    <property type="entry name" value="CCP"/>
    <property type="match status" value="13"/>
</dbReference>
<feature type="domain" description="Sushi" evidence="7">
    <location>
        <begin position="208"/>
        <end position="264"/>
    </location>
</feature>
<evidence type="ECO:0000256" key="5">
    <source>
        <dbReference type="PROSITE-ProRule" id="PRU00302"/>
    </source>
</evidence>
<dbReference type="InterPro" id="IPR035976">
    <property type="entry name" value="Sushi/SCR/CCP_sf"/>
</dbReference>
<dbReference type="CTD" id="3075"/>
<feature type="domain" description="Sushi" evidence="7">
    <location>
        <begin position="144"/>
        <end position="207"/>
    </location>
</feature>
<feature type="domain" description="Sushi" evidence="7">
    <location>
        <begin position="696"/>
        <end position="753"/>
    </location>
</feature>
<dbReference type="RefSeq" id="XP_027699165.1">
    <property type="nucleotide sequence ID" value="XM_027843364.1"/>
</dbReference>
<dbReference type="RefSeq" id="XP_027699166.1">
    <property type="nucleotide sequence ID" value="XM_027843365.1"/>
</dbReference>
<feature type="domain" description="Sushi" evidence="7">
    <location>
        <begin position="998"/>
        <end position="1056"/>
    </location>
</feature>
<evidence type="ECO:0000256" key="4">
    <source>
        <dbReference type="ARBA" id="ARBA00023157"/>
    </source>
</evidence>
<evidence type="ECO:0000313" key="9">
    <source>
        <dbReference type="Proteomes" id="UP000314987"/>
    </source>
</evidence>
<feature type="domain" description="Sushi" evidence="7">
    <location>
        <begin position="1057"/>
        <end position="1115"/>
    </location>
</feature>
<evidence type="ECO:0000256" key="1">
    <source>
        <dbReference type="ARBA" id="ARBA00022659"/>
    </source>
</evidence>
<feature type="domain" description="Sushi" evidence="7">
    <location>
        <begin position="940"/>
        <end position="997"/>
    </location>
</feature>
<dbReference type="Pfam" id="PF00084">
    <property type="entry name" value="Sushi"/>
    <property type="match status" value="17"/>
</dbReference>
<feature type="disulfide bond" evidence="5">
    <location>
        <begin position="178"/>
        <end position="205"/>
    </location>
</feature>
<dbReference type="PANTHER" id="PTHR45785">
    <property type="entry name" value="COMPLEMENT FACTOR H-RELATED"/>
    <property type="match status" value="1"/>
</dbReference>
<evidence type="ECO:0000256" key="6">
    <source>
        <dbReference type="SAM" id="SignalP"/>
    </source>
</evidence>
<feature type="disulfide bond" evidence="5">
    <location>
        <begin position="1059"/>
        <end position="1102"/>
    </location>
</feature>
<feature type="disulfide bond" evidence="5">
    <location>
        <begin position="637"/>
        <end position="680"/>
    </location>
</feature>
<dbReference type="GeneTree" id="ENSGT00940000154386"/>
<feature type="chain" id="PRO_5021323444" description="Sushi domain-containing protein" evidence="6">
    <location>
        <begin position="19"/>
        <end position="1240"/>
    </location>
</feature>
<dbReference type="FunFam" id="2.10.70.10:FF:000060">
    <property type="entry name" value="Complement inhibitory factor H"/>
    <property type="match status" value="1"/>
</dbReference>
<feature type="domain" description="Sushi" evidence="7">
    <location>
        <begin position="19"/>
        <end position="82"/>
    </location>
</feature>
<dbReference type="Gene3D" id="2.10.70.10">
    <property type="entry name" value="Complement Module, domain 1"/>
    <property type="match status" value="20"/>
</dbReference>
<keyword evidence="9" id="KW-1185">Reference proteome</keyword>
<organism evidence="8 9">
    <name type="scientific">Vombatus ursinus</name>
    <name type="common">Common wombat</name>
    <dbReference type="NCBI Taxonomy" id="29139"/>
    <lineage>
        <taxon>Eukaryota</taxon>
        <taxon>Metazoa</taxon>
        <taxon>Chordata</taxon>
        <taxon>Craniata</taxon>
        <taxon>Vertebrata</taxon>
        <taxon>Euteleostomi</taxon>
        <taxon>Mammalia</taxon>
        <taxon>Metatheria</taxon>
        <taxon>Diprotodontia</taxon>
        <taxon>Vombatidae</taxon>
        <taxon>Vombatus</taxon>
    </lineage>
</organism>